<dbReference type="AlphaFoldDB" id="A0A562NS29"/>
<feature type="domain" description="FAD dependent oxidoreductase" evidence="3">
    <location>
        <begin position="26"/>
        <end position="419"/>
    </location>
</feature>
<dbReference type="Pfam" id="PF01266">
    <property type="entry name" value="DAO"/>
    <property type="match status" value="1"/>
</dbReference>
<dbReference type="GO" id="GO:0005737">
    <property type="term" value="C:cytoplasm"/>
    <property type="evidence" value="ECO:0007669"/>
    <property type="project" value="TreeGrafter"/>
</dbReference>
<sequence>MAAQSGGPISAYDPARFVGELPDAVDVVVIGGGIAGVMSALYLAQAGQRVLLCEKGRVAAEQSSRNWGWVRQQGRDPAELPIMVEAMGLWQGLAQQLGEAVSLRRTGTTYLARSDQQMQNYEAWLPHARANGLDTRLLSRAELEAMLPNSAGWLGGMVTPSDARAEPWTAVPAIAALAADAGVMIREDCAVRCLQVTNGRVSGVETEHGPVRASQVLLAGGAWSSLFARNAGVSIPQLSVRATVAATEELPEFWAGQAADDNFAFRRRMDGGYTLAPGSVHDFWIGPDAFRHLRLYAPQIRRDLSHTRIRPFAPAHYPDAWGTPRRWRGDEVSPFERMRVLDPPANEGFVERLRDDFAAAFPALGRPAIRRIWAGMIDTMPDQVPVLDESGVPGFFIATGLSGHGFGIGPGIGRVMADMMLGRPVGHDLHRFRLSRFSDGSPIELGPTL</sequence>
<comment type="caution">
    <text evidence="4">The sequence shown here is derived from an EMBL/GenBank/DDBJ whole genome shotgun (WGS) entry which is preliminary data.</text>
</comment>
<comment type="similarity">
    <text evidence="1">Belongs to the DadA oxidoreductase family.</text>
</comment>
<dbReference type="PANTHER" id="PTHR13847">
    <property type="entry name" value="SARCOSINE DEHYDROGENASE-RELATED"/>
    <property type="match status" value="1"/>
</dbReference>
<dbReference type="PANTHER" id="PTHR13847:SF280">
    <property type="entry name" value="D-AMINO ACID DEHYDROGENASE"/>
    <property type="match status" value="1"/>
</dbReference>
<name>A0A562NS29_9RHOB</name>
<dbReference type="EMBL" id="VLKU01000004">
    <property type="protein sequence ID" value="TWI35008.1"/>
    <property type="molecule type" value="Genomic_DNA"/>
</dbReference>
<evidence type="ECO:0000256" key="1">
    <source>
        <dbReference type="ARBA" id="ARBA00009410"/>
    </source>
</evidence>
<protein>
    <submittedName>
        <fullName evidence="4">Glycine/D-amino acid oxidase-like deaminating enzyme</fullName>
    </submittedName>
</protein>
<gene>
    <name evidence="4" type="ORF">IQ24_01517</name>
</gene>
<organism evidence="4 5">
    <name type="scientific">Paracoccus sulfuroxidans</name>
    <dbReference type="NCBI Taxonomy" id="384678"/>
    <lineage>
        <taxon>Bacteria</taxon>
        <taxon>Pseudomonadati</taxon>
        <taxon>Pseudomonadota</taxon>
        <taxon>Alphaproteobacteria</taxon>
        <taxon>Rhodobacterales</taxon>
        <taxon>Paracoccaceae</taxon>
        <taxon>Paracoccus</taxon>
    </lineage>
</organism>
<dbReference type="Gene3D" id="3.30.9.10">
    <property type="entry name" value="D-Amino Acid Oxidase, subunit A, domain 2"/>
    <property type="match status" value="2"/>
</dbReference>
<dbReference type="OrthoDB" id="9787190at2"/>
<proteinExistence type="inferred from homology"/>
<keyword evidence="2" id="KW-0560">Oxidoreductase</keyword>
<dbReference type="InterPro" id="IPR006076">
    <property type="entry name" value="FAD-dep_OxRdtase"/>
</dbReference>
<dbReference type="GO" id="GO:0055130">
    <property type="term" value="P:D-alanine catabolic process"/>
    <property type="evidence" value="ECO:0007669"/>
    <property type="project" value="TreeGrafter"/>
</dbReference>
<dbReference type="InterPro" id="IPR036188">
    <property type="entry name" value="FAD/NAD-bd_sf"/>
</dbReference>
<evidence type="ECO:0000313" key="5">
    <source>
        <dbReference type="Proteomes" id="UP000316225"/>
    </source>
</evidence>
<evidence type="ECO:0000313" key="4">
    <source>
        <dbReference type="EMBL" id="TWI35008.1"/>
    </source>
</evidence>
<dbReference type="SUPFAM" id="SSF51905">
    <property type="entry name" value="FAD/NAD(P)-binding domain"/>
    <property type="match status" value="1"/>
</dbReference>
<accession>A0A562NS29</accession>
<dbReference type="RefSeq" id="WP_145397218.1">
    <property type="nucleotide sequence ID" value="NZ_VLKU01000004.1"/>
</dbReference>
<dbReference type="Gene3D" id="3.50.50.60">
    <property type="entry name" value="FAD/NAD(P)-binding domain"/>
    <property type="match status" value="2"/>
</dbReference>
<evidence type="ECO:0000259" key="3">
    <source>
        <dbReference type="Pfam" id="PF01266"/>
    </source>
</evidence>
<dbReference type="GO" id="GO:0008718">
    <property type="term" value="F:D-amino-acid dehydrogenase activity"/>
    <property type="evidence" value="ECO:0007669"/>
    <property type="project" value="TreeGrafter"/>
</dbReference>
<reference evidence="4 5" key="1">
    <citation type="journal article" date="2015" name="Stand. Genomic Sci.">
        <title>Genomic Encyclopedia of Bacterial and Archaeal Type Strains, Phase III: the genomes of soil and plant-associated and newly described type strains.</title>
        <authorList>
            <person name="Whitman W.B."/>
            <person name="Woyke T."/>
            <person name="Klenk H.P."/>
            <person name="Zhou Y."/>
            <person name="Lilburn T.G."/>
            <person name="Beck B.J."/>
            <person name="De Vos P."/>
            <person name="Vandamme P."/>
            <person name="Eisen J.A."/>
            <person name="Garrity G."/>
            <person name="Hugenholtz P."/>
            <person name="Kyrpides N.C."/>
        </authorList>
    </citation>
    <scope>NUCLEOTIDE SEQUENCE [LARGE SCALE GENOMIC DNA]</scope>
    <source>
        <strain evidence="4 5">CGMCC 1.5364</strain>
    </source>
</reference>
<dbReference type="Proteomes" id="UP000316225">
    <property type="component" value="Unassembled WGS sequence"/>
</dbReference>
<dbReference type="GO" id="GO:0005886">
    <property type="term" value="C:plasma membrane"/>
    <property type="evidence" value="ECO:0007669"/>
    <property type="project" value="TreeGrafter"/>
</dbReference>
<evidence type="ECO:0000256" key="2">
    <source>
        <dbReference type="ARBA" id="ARBA00023002"/>
    </source>
</evidence>
<keyword evidence="5" id="KW-1185">Reference proteome</keyword>